<evidence type="ECO:0000256" key="1">
    <source>
        <dbReference type="SAM" id="MobiDB-lite"/>
    </source>
</evidence>
<dbReference type="Proteomes" id="UP001187192">
    <property type="component" value="Unassembled WGS sequence"/>
</dbReference>
<feature type="compositionally biased region" description="Polar residues" evidence="1">
    <location>
        <begin position="22"/>
        <end position="31"/>
    </location>
</feature>
<dbReference type="PANTHER" id="PTHR35131">
    <property type="entry name" value="EXPRESSED PROTEIN"/>
    <property type="match status" value="1"/>
</dbReference>
<dbReference type="AlphaFoldDB" id="A0AA88DB97"/>
<protein>
    <submittedName>
        <fullName evidence="2">Uncharacterized protein</fullName>
    </submittedName>
</protein>
<accession>A0AA88DB97</accession>
<proteinExistence type="predicted"/>
<feature type="region of interest" description="Disordered" evidence="1">
    <location>
        <begin position="1"/>
        <end position="35"/>
    </location>
</feature>
<evidence type="ECO:0000313" key="2">
    <source>
        <dbReference type="EMBL" id="GMN51535.1"/>
    </source>
</evidence>
<evidence type="ECO:0000313" key="3">
    <source>
        <dbReference type="Proteomes" id="UP001187192"/>
    </source>
</evidence>
<comment type="caution">
    <text evidence="2">The sequence shown here is derived from an EMBL/GenBank/DDBJ whole genome shotgun (WGS) entry which is preliminary data.</text>
</comment>
<name>A0AA88DB97_FICCA</name>
<sequence length="171" mass="18584">MSQSESNSHTKKTPKTTYLLPQASSSTTTTIPRKVKLQKPSTISIDEAEKMAPFYHNPIQIGTRGTVGSLVMKEIEYFNQLELSTGGDSQKPRSHVSDHMAASSSTSHASRPPNGSVLTAQKKKKRGGSRLLPSMCSMVEVSDNNNNNTRTVGVSGFGYRNLKTDAKKLQA</sequence>
<organism evidence="2 3">
    <name type="scientific">Ficus carica</name>
    <name type="common">Common fig</name>
    <dbReference type="NCBI Taxonomy" id="3494"/>
    <lineage>
        <taxon>Eukaryota</taxon>
        <taxon>Viridiplantae</taxon>
        <taxon>Streptophyta</taxon>
        <taxon>Embryophyta</taxon>
        <taxon>Tracheophyta</taxon>
        <taxon>Spermatophyta</taxon>
        <taxon>Magnoliopsida</taxon>
        <taxon>eudicotyledons</taxon>
        <taxon>Gunneridae</taxon>
        <taxon>Pentapetalae</taxon>
        <taxon>rosids</taxon>
        <taxon>fabids</taxon>
        <taxon>Rosales</taxon>
        <taxon>Moraceae</taxon>
        <taxon>Ficeae</taxon>
        <taxon>Ficus</taxon>
    </lineage>
</organism>
<dbReference type="PANTHER" id="PTHR35131:SF2">
    <property type="entry name" value="GAG-POL POLYPROTEIN"/>
    <property type="match status" value="1"/>
</dbReference>
<feature type="compositionally biased region" description="Low complexity" evidence="1">
    <location>
        <begin position="101"/>
        <end position="110"/>
    </location>
</feature>
<feature type="region of interest" description="Disordered" evidence="1">
    <location>
        <begin position="83"/>
        <end position="134"/>
    </location>
</feature>
<dbReference type="EMBL" id="BTGU01000038">
    <property type="protein sequence ID" value="GMN51535.1"/>
    <property type="molecule type" value="Genomic_DNA"/>
</dbReference>
<reference evidence="2" key="1">
    <citation type="submission" date="2023-07" db="EMBL/GenBank/DDBJ databases">
        <title>draft genome sequence of fig (Ficus carica).</title>
        <authorList>
            <person name="Takahashi T."/>
            <person name="Nishimura K."/>
        </authorList>
    </citation>
    <scope>NUCLEOTIDE SEQUENCE</scope>
</reference>
<gene>
    <name evidence="2" type="ORF">TIFTF001_020692</name>
</gene>
<keyword evidence="3" id="KW-1185">Reference proteome</keyword>